<dbReference type="CDD" id="cd04514">
    <property type="entry name" value="Taspase1_like"/>
    <property type="match status" value="1"/>
</dbReference>
<evidence type="ECO:0000256" key="1">
    <source>
        <dbReference type="PIRSR" id="PIRSR600246-1"/>
    </source>
</evidence>
<dbReference type="PANTHER" id="PTHR10188:SF8">
    <property type="entry name" value="THREONINE ASPARTASE 1"/>
    <property type="match status" value="1"/>
</dbReference>
<feature type="region of interest" description="Disordered" evidence="3">
    <location>
        <begin position="255"/>
        <end position="308"/>
    </location>
</feature>
<dbReference type="InterPro" id="IPR037464">
    <property type="entry name" value="Taspase1"/>
</dbReference>
<keyword evidence="5" id="KW-1185">Reference proteome</keyword>
<dbReference type="OrthoDB" id="2262349at2759"/>
<gene>
    <name evidence="4" type="ORF">K457DRAFT_14044</name>
</gene>
<feature type="site" description="Cleavage; by autolysis" evidence="2">
    <location>
        <begin position="320"/>
        <end position="321"/>
    </location>
</feature>
<feature type="region of interest" description="Disordered" evidence="3">
    <location>
        <begin position="183"/>
        <end position="225"/>
    </location>
</feature>
<evidence type="ECO:0000256" key="3">
    <source>
        <dbReference type="SAM" id="MobiDB-lite"/>
    </source>
</evidence>
<dbReference type="InterPro" id="IPR000246">
    <property type="entry name" value="Peptidase_T2"/>
</dbReference>
<evidence type="ECO:0000313" key="5">
    <source>
        <dbReference type="Proteomes" id="UP000078512"/>
    </source>
</evidence>
<dbReference type="PANTHER" id="PTHR10188">
    <property type="entry name" value="L-ASPARAGINASE"/>
    <property type="match status" value="1"/>
</dbReference>
<dbReference type="InterPro" id="IPR029055">
    <property type="entry name" value="Ntn_hydrolases_N"/>
</dbReference>
<reference evidence="4 5" key="1">
    <citation type="submission" date="2016-05" db="EMBL/GenBank/DDBJ databases">
        <title>Genome sequencing reveals origins of a unique bacterial endosymbiosis in the earliest lineages of terrestrial Fungi.</title>
        <authorList>
            <consortium name="DOE Joint Genome Institute"/>
            <person name="Uehling J."/>
            <person name="Gryganskyi A."/>
            <person name="Hameed K."/>
            <person name="Tschaplinski T."/>
            <person name="Misztal P."/>
            <person name="Wu S."/>
            <person name="Desiro A."/>
            <person name="Vande Pol N."/>
            <person name="Du Z.-Y."/>
            <person name="Zienkiewicz A."/>
            <person name="Zienkiewicz K."/>
            <person name="Morin E."/>
            <person name="Tisserant E."/>
            <person name="Splivallo R."/>
            <person name="Hainaut M."/>
            <person name="Henrissat B."/>
            <person name="Ohm R."/>
            <person name="Kuo A."/>
            <person name="Yan J."/>
            <person name="Lipzen A."/>
            <person name="Nolan M."/>
            <person name="Labutti K."/>
            <person name="Barry K."/>
            <person name="Goldstein A."/>
            <person name="Labbe J."/>
            <person name="Schadt C."/>
            <person name="Tuskan G."/>
            <person name="Grigoriev I."/>
            <person name="Martin F."/>
            <person name="Vilgalys R."/>
            <person name="Bonito G."/>
        </authorList>
    </citation>
    <scope>NUCLEOTIDE SEQUENCE [LARGE SCALE GENOMIC DNA]</scope>
    <source>
        <strain evidence="4 5">AG-77</strain>
    </source>
</reference>
<name>A0A197KCD5_9FUNG</name>
<dbReference type="STRING" id="1314771.A0A197KCD5"/>
<evidence type="ECO:0000256" key="2">
    <source>
        <dbReference type="PIRSR" id="PIRSR600246-3"/>
    </source>
</evidence>
<accession>A0A197KCD5</accession>
<dbReference type="Pfam" id="PF01112">
    <property type="entry name" value="Asparaginase_2"/>
    <property type="match status" value="2"/>
</dbReference>
<protein>
    <submittedName>
        <fullName evidence="4">N-terminal nucleophile aminohydrolase</fullName>
    </submittedName>
</protein>
<dbReference type="GO" id="GO:0051604">
    <property type="term" value="P:protein maturation"/>
    <property type="evidence" value="ECO:0007669"/>
    <property type="project" value="TreeGrafter"/>
</dbReference>
<sequence length="488" mass="51637">MYTTTTPTAIPATTTTLQGSSSSSPSKGFVAVHVGAGLHAAANKTRYLDACKRACMAGIQLLRQPSALSTTTTQGTGVTAAAVVECMIRILEDDPVTNAGTGSNLNLDGLVECDASLMDGTTLGFGSVGATSDFKNPISVAAKILNESDQGPLSLGRIPPIMLVGQGVAQWVDTMDFTSSHSGLERVHRRPSADALMKARQCMSETGAEKEQNKGNSGVADGDSVGGSLVTMEALRRHVRFQSMLNKAAMVTEPDSGTISLDGQMSLHQGPDGTTDKEKSRKRSRIETAEPPSSVSGSRRPKQRQRATEVLDIDDDRLQDTVGAICIDDQGRVAAGVSSGGIAMKFPGRVSEAALFGAGCWAQDTTEDTDGFACSLTGAGEQITKTLLARTCMETCLLHDDLSEAAHEVLDRFMKNPLLKAYTDKHAGWIGVRVDRESGGGRAELVFAHTTQTMGIGYMSTRDTKPTTIMSKKNPESTKVVSTQMIKL</sequence>
<dbReference type="Proteomes" id="UP000078512">
    <property type="component" value="Unassembled WGS sequence"/>
</dbReference>
<feature type="region of interest" description="Disordered" evidence="3">
    <location>
        <begin position="1"/>
        <end position="24"/>
    </location>
</feature>
<dbReference type="EMBL" id="KV442016">
    <property type="protein sequence ID" value="OAQ34838.1"/>
    <property type="molecule type" value="Genomic_DNA"/>
</dbReference>
<feature type="active site" description="Nucleophile" evidence="1">
    <location>
        <position position="321"/>
    </location>
</feature>
<dbReference type="GO" id="GO:0005737">
    <property type="term" value="C:cytoplasm"/>
    <property type="evidence" value="ECO:0007669"/>
    <property type="project" value="TreeGrafter"/>
</dbReference>
<dbReference type="AlphaFoldDB" id="A0A197KCD5"/>
<organism evidence="4 5">
    <name type="scientific">Linnemannia elongata AG-77</name>
    <dbReference type="NCBI Taxonomy" id="1314771"/>
    <lineage>
        <taxon>Eukaryota</taxon>
        <taxon>Fungi</taxon>
        <taxon>Fungi incertae sedis</taxon>
        <taxon>Mucoromycota</taxon>
        <taxon>Mortierellomycotina</taxon>
        <taxon>Mortierellomycetes</taxon>
        <taxon>Mortierellales</taxon>
        <taxon>Mortierellaceae</taxon>
        <taxon>Linnemannia</taxon>
    </lineage>
</organism>
<dbReference type="SUPFAM" id="SSF56235">
    <property type="entry name" value="N-terminal nucleophile aminohydrolases (Ntn hydrolases)"/>
    <property type="match status" value="1"/>
</dbReference>
<proteinExistence type="predicted"/>
<keyword evidence="4" id="KW-0378">Hydrolase</keyword>
<feature type="compositionally biased region" description="Polar residues" evidence="3">
    <location>
        <begin position="255"/>
        <end position="267"/>
    </location>
</feature>
<evidence type="ECO:0000313" key="4">
    <source>
        <dbReference type="EMBL" id="OAQ34838.1"/>
    </source>
</evidence>
<dbReference type="GO" id="GO:0004298">
    <property type="term" value="F:threonine-type endopeptidase activity"/>
    <property type="evidence" value="ECO:0007669"/>
    <property type="project" value="InterPro"/>
</dbReference>
<dbReference type="Gene3D" id="3.60.20.30">
    <property type="entry name" value="(Glycosyl)asparaginase"/>
    <property type="match status" value="1"/>
</dbReference>
<feature type="compositionally biased region" description="Low complexity" evidence="3">
    <location>
        <begin position="215"/>
        <end position="225"/>
    </location>
</feature>